<evidence type="ECO:0000256" key="8">
    <source>
        <dbReference type="ARBA" id="ARBA00024202"/>
    </source>
</evidence>
<dbReference type="GO" id="GO:0005886">
    <property type="term" value="C:plasma membrane"/>
    <property type="evidence" value="ECO:0007669"/>
    <property type="project" value="UniProtKB-SubCell"/>
</dbReference>
<feature type="transmembrane region" description="Helical" evidence="9">
    <location>
        <begin position="81"/>
        <end position="100"/>
    </location>
</feature>
<evidence type="ECO:0000256" key="6">
    <source>
        <dbReference type="ARBA" id="ARBA00022989"/>
    </source>
</evidence>
<feature type="transmembrane region" description="Helical" evidence="9">
    <location>
        <begin position="282"/>
        <end position="304"/>
    </location>
</feature>
<protein>
    <submittedName>
        <fullName evidence="11">ABC transporter permease subunit</fullName>
    </submittedName>
</protein>
<accession>A0A557PFP4</accession>
<evidence type="ECO:0000256" key="5">
    <source>
        <dbReference type="ARBA" id="ARBA00022692"/>
    </source>
</evidence>
<feature type="transmembrane region" description="Helical" evidence="9">
    <location>
        <begin position="9"/>
        <end position="27"/>
    </location>
</feature>
<evidence type="ECO:0000313" key="11">
    <source>
        <dbReference type="EMBL" id="TVO39487.1"/>
    </source>
</evidence>
<evidence type="ECO:0000313" key="12">
    <source>
        <dbReference type="Proteomes" id="UP000319828"/>
    </source>
</evidence>
<keyword evidence="7 9" id="KW-0472">Membrane</keyword>
<dbReference type="RefSeq" id="WP_144387389.1">
    <property type="nucleotide sequence ID" value="NZ_CANNCB010000001.1"/>
</dbReference>
<name>A0A557PFP4_9VIBR</name>
<keyword evidence="6 9" id="KW-1133">Transmembrane helix</keyword>
<keyword evidence="5 9" id="KW-0812">Transmembrane</keyword>
<dbReference type="SUPFAM" id="SSF161098">
    <property type="entry name" value="MetI-like"/>
    <property type="match status" value="1"/>
</dbReference>
<feature type="transmembrane region" description="Helical" evidence="9">
    <location>
        <begin position="112"/>
        <end position="135"/>
    </location>
</feature>
<dbReference type="GO" id="GO:0071916">
    <property type="term" value="F:dipeptide transmembrane transporter activity"/>
    <property type="evidence" value="ECO:0007669"/>
    <property type="project" value="TreeGrafter"/>
</dbReference>
<comment type="similarity">
    <text evidence="8">Belongs to the binding-protein-dependent transport system permease family. OppBC subfamily.</text>
</comment>
<comment type="caution">
    <text evidence="11">The sequence shown here is derived from an EMBL/GenBank/DDBJ whole genome shotgun (WGS) entry which is preliminary data.</text>
</comment>
<dbReference type="PANTHER" id="PTHR43163">
    <property type="entry name" value="DIPEPTIDE TRANSPORT SYSTEM PERMEASE PROTEIN DPPB-RELATED"/>
    <property type="match status" value="1"/>
</dbReference>
<organism evidence="11 12">
    <name type="scientific">Vibrio algivorus</name>
    <dbReference type="NCBI Taxonomy" id="1667024"/>
    <lineage>
        <taxon>Bacteria</taxon>
        <taxon>Pseudomonadati</taxon>
        <taxon>Pseudomonadota</taxon>
        <taxon>Gammaproteobacteria</taxon>
        <taxon>Vibrionales</taxon>
        <taxon>Vibrionaceae</taxon>
        <taxon>Vibrio</taxon>
    </lineage>
</organism>
<comment type="subcellular location">
    <subcellularLocation>
        <location evidence="1">Cell inner membrane</location>
        <topology evidence="1">Multi-pass membrane protein</topology>
    </subcellularLocation>
    <subcellularLocation>
        <location evidence="9">Cell membrane</location>
        <topology evidence="9">Multi-pass membrane protein</topology>
    </subcellularLocation>
</comment>
<feature type="domain" description="ABC transmembrane type-1" evidence="10">
    <location>
        <begin position="73"/>
        <end position="301"/>
    </location>
</feature>
<evidence type="ECO:0000259" key="10">
    <source>
        <dbReference type="PROSITE" id="PS50928"/>
    </source>
</evidence>
<evidence type="ECO:0000256" key="7">
    <source>
        <dbReference type="ARBA" id="ARBA00023136"/>
    </source>
</evidence>
<dbReference type="CDD" id="cd06261">
    <property type="entry name" value="TM_PBP2"/>
    <property type="match status" value="1"/>
</dbReference>
<dbReference type="EMBL" id="VMKJ01000002">
    <property type="protein sequence ID" value="TVO39487.1"/>
    <property type="molecule type" value="Genomic_DNA"/>
</dbReference>
<reference evidence="11 12" key="1">
    <citation type="submission" date="2019-07" db="EMBL/GenBank/DDBJ databases">
        <title>The draft genome sequence of Vibrio algivorus M1486.</title>
        <authorList>
            <person name="Meng X."/>
        </authorList>
    </citation>
    <scope>NUCLEOTIDE SEQUENCE [LARGE SCALE GENOMIC DNA]</scope>
    <source>
        <strain evidence="11 12">M1486</strain>
    </source>
</reference>
<gene>
    <name evidence="11" type="ORF">FOF44_02570</name>
</gene>
<dbReference type="Gene3D" id="1.10.3720.10">
    <property type="entry name" value="MetI-like"/>
    <property type="match status" value="1"/>
</dbReference>
<proteinExistence type="inferred from homology"/>
<dbReference type="PROSITE" id="PS50928">
    <property type="entry name" value="ABC_TM1"/>
    <property type="match status" value="1"/>
</dbReference>
<evidence type="ECO:0000256" key="3">
    <source>
        <dbReference type="ARBA" id="ARBA00022475"/>
    </source>
</evidence>
<evidence type="ECO:0000256" key="1">
    <source>
        <dbReference type="ARBA" id="ARBA00004429"/>
    </source>
</evidence>
<evidence type="ECO:0000256" key="9">
    <source>
        <dbReference type="RuleBase" id="RU363032"/>
    </source>
</evidence>
<dbReference type="PANTHER" id="PTHR43163:SF4">
    <property type="entry name" value="PUTRESCINE EXPORT SYSTEM PERMEASE PROTEIN SAPB"/>
    <property type="match status" value="1"/>
</dbReference>
<feature type="transmembrane region" description="Helical" evidence="9">
    <location>
        <begin position="174"/>
        <end position="192"/>
    </location>
</feature>
<dbReference type="Proteomes" id="UP000319828">
    <property type="component" value="Unassembled WGS sequence"/>
</dbReference>
<evidence type="ECO:0000256" key="4">
    <source>
        <dbReference type="ARBA" id="ARBA00022519"/>
    </source>
</evidence>
<keyword evidence="2 9" id="KW-0813">Transport</keyword>
<keyword evidence="3" id="KW-1003">Cell membrane</keyword>
<dbReference type="OrthoDB" id="9805855at2"/>
<dbReference type="InterPro" id="IPR035906">
    <property type="entry name" value="MetI-like_sf"/>
</dbReference>
<dbReference type="Pfam" id="PF00528">
    <property type="entry name" value="BPD_transp_1"/>
    <property type="match status" value="1"/>
</dbReference>
<keyword evidence="4" id="KW-0997">Cell inner membrane</keyword>
<dbReference type="AlphaFoldDB" id="A0A557PFP4"/>
<sequence>MLVYTLRRINLFIITLLILTLIGYSILRLDPLSPWAIQDFYQGWFTYLGQLSQFNLGINLHGDPIIDEIKLVFPATLELCFFAMIISLIIGIPIGTIAGMRQGKWVDTFISFTSMVGYSIPIFWIALMMIMLFSLNLGYTPVSGRHDLLLEVPYITGFATIDAFITDEANRLELIHSVMMHLLLPCIVLALAPTTEVIRMMRSSVAEVRKQNYIRAARIRGLSTYEIIFQHVLRNAIPPIIPKVGVQLSTMLTYAIITESIFNWPGIGRWLLDALADKDYVSIQAGVITVATFVLIVNILSDLIGAMVNPLVRKQWYAVK</sequence>
<evidence type="ECO:0000256" key="2">
    <source>
        <dbReference type="ARBA" id="ARBA00022448"/>
    </source>
</evidence>
<dbReference type="InterPro" id="IPR000515">
    <property type="entry name" value="MetI-like"/>
</dbReference>